<evidence type="ECO:0000313" key="4">
    <source>
        <dbReference type="EMBL" id="CAF1389117.1"/>
    </source>
</evidence>
<evidence type="ECO:0000313" key="2">
    <source>
        <dbReference type="EMBL" id="CAF1276320.1"/>
    </source>
</evidence>
<evidence type="ECO:0000313" key="6">
    <source>
        <dbReference type="EMBL" id="CAF3536512.1"/>
    </source>
</evidence>
<dbReference type="Proteomes" id="UP000663844">
    <property type="component" value="Unassembled WGS sequence"/>
</dbReference>
<dbReference type="EMBL" id="CAJOBB010000056">
    <property type="protein sequence ID" value="CAF3536512.1"/>
    <property type="molecule type" value="Genomic_DNA"/>
</dbReference>
<evidence type="ECO:0000313" key="3">
    <source>
        <dbReference type="EMBL" id="CAF1373437.1"/>
    </source>
</evidence>
<dbReference type="EMBL" id="CAJNOE010001008">
    <property type="protein sequence ID" value="CAF1373437.1"/>
    <property type="molecule type" value="Genomic_DNA"/>
</dbReference>
<protein>
    <submittedName>
        <fullName evidence="4">Uncharacterized protein</fullName>
    </submittedName>
</protein>
<evidence type="ECO:0000313" key="7">
    <source>
        <dbReference type="EMBL" id="CAF3579569.1"/>
    </source>
</evidence>
<keyword evidence="9" id="KW-1185">Reference proteome</keyword>
<dbReference type="Proteomes" id="UP000663832">
    <property type="component" value="Unassembled WGS sequence"/>
</dbReference>
<name>A0A815K7I1_9BILA</name>
<organism evidence="4 10">
    <name type="scientific">Adineta steineri</name>
    <dbReference type="NCBI Taxonomy" id="433720"/>
    <lineage>
        <taxon>Eukaryota</taxon>
        <taxon>Metazoa</taxon>
        <taxon>Spiralia</taxon>
        <taxon>Gnathifera</taxon>
        <taxon>Rotifera</taxon>
        <taxon>Eurotatoria</taxon>
        <taxon>Bdelloidea</taxon>
        <taxon>Adinetida</taxon>
        <taxon>Adinetidae</taxon>
        <taxon>Adineta</taxon>
    </lineage>
</organism>
<dbReference type="Proteomes" id="UP000663891">
    <property type="component" value="Unassembled WGS sequence"/>
</dbReference>
<dbReference type="EMBL" id="CAJOAZ010006524">
    <property type="protein sequence ID" value="CAF4137194.1"/>
    <property type="molecule type" value="Genomic_DNA"/>
</dbReference>
<evidence type="ECO:0000313" key="9">
    <source>
        <dbReference type="Proteomes" id="UP000663832"/>
    </source>
</evidence>
<evidence type="ECO:0000313" key="5">
    <source>
        <dbReference type="EMBL" id="CAF1533894.1"/>
    </source>
</evidence>
<reference evidence="4" key="1">
    <citation type="submission" date="2021-02" db="EMBL/GenBank/DDBJ databases">
        <authorList>
            <person name="Nowell W R."/>
        </authorList>
    </citation>
    <scope>NUCLEOTIDE SEQUENCE</scope>
</reference>
<accession>A0A815K7I1</accession>
<gene>
    <name evidence="1" type="ORF">BJG266_LOCUS851</name>
    <name evidence="3" type="ORF">IZO911_LOCUS37994</name>
    <name evidence="4" type="ORF">JYZ213_LOCUS37102</name>
    <name evidence="6" type="ORF">KXQ929_LOCUS1944</name>
    <name evidence="7" type="ORF">OKA104_LOCUS5532</name>
    <name evidence="8" type="ORF">OXD698_LOCUS37343</name>
    <name evidence="5" type="ORF">QVE165_LOCUS45753</name>
    <name evidence="2" type="ORF">VCS650_LOCUS29711</name>
</gene>
<dbReference type="OrthoDB" id="10307854at2759"/>
<dbReference type="Proteomes" id="UP000663868">
    <property type="component" value="Unassembled WGS sequence"/>
</dbReference>
<dbReference type="EMBL" id="CAJNON010000465">
    <property type="protein sequence ID" value="CAF1276320.1"/>
    <property type="molecule type" value="Genomic_DNA"/>
</dbReference>
<sequence>MALGPPVSTESYVVVYNPSQYLNTITNGQNADRIEALKLLLDCITQSDIDLITLGSIWLCVVGLLTNEEQQGSMTTEIRLCALKCVLKLIKIEVS</sequence>
<dbReference type="AlphaFoldDB" id="A0A815K7I1"/>
<dbReference type="Proteomes" id="UP000663860">
    <property type="component" value="Unassembled WGS sequence"/>
</dbReference>
<comment type="caution">
    <text evidence="4">The sequence shown here is derived from an EMBL/GenBank/DDBJ whole genome shotgun (WGS) entry which is preliminary data.</text>
</comment>
<evidence type="ECO:0000313" key="8">
    <source>
        <dbReference type="EMBL" id="CAF4137194.1"/>
    </source>
</evidence>
<dbReference type="Proteomes" id="UP000663881">
    <property type="component" value="Unassembled WGS sequence"/>
</dbReference>
<dbReference type="EMBL" id="CAJNOG010000960">
    <property type="protein sequence ID" value="CAF1389117.1"/>
    <property type="molecule type" value="Genomic_DNA"/>
</dbReference>
<evidence type="ECO:0000313" key="1">
    <source>
        <dbReference type="EMBL" id="CAF0727068.1"/>
    </source>
</evidence>
<dbReference type="EMBL" id="CAJNOM010000655">
    <property type="protein sequence ID" value="CAF1533894.1"/>
    <property type="molecule type" value="Genomic_DNA"/>
</dbReference>
<evidence type="ECO:0000313" key="10">
    <source>
        <dbReference type="Proteomes" id="UP000663845"/>
    </source>
</evidence>
<dbReference type="Proteomes" id="UP000663845">
    <property type="component" value="Unassembled WGS sequence"/>
</dbReference>
<dbReference type="EMBL" id="CAJOAY010000192">
    <property type="protein sequence ID" value="CAF3579569.1"/>
    <property type="molecule type" value="Genomic_DNA"/>
</dbReference>
<dbReference type="EMBL" id="CAJNOI010000002">
    <property type="protein sequence ID" value="CAF0727068.1"/>
    <property type="molecule type" value="Genomic_DNA"/>
</dbReference>
<dbReference type="Proteomes" id="UP000663877">
    <property type="component" value="Unassembled WGS sequence"/>
</dbReference>
<proteinExistence type="predicted"/>